<keyword evidence="2" id="KW-0560">Oxidoreductase</keyword>
<dbReference type="Pfam" id="PF13561">
    <property type="entry name" value="adh_short_C2"/>
    <property type="match status" value="1"/>
</dbReference>
<evidence type="ECO:0000313" key="3">
    <source>
        <dbReference type="EMBL" id="PLW87811.1"/>
    </source>
</evidence>
<dbReference type="PRINTS" id="PR00080">
    <property type="entry name" value="SDRFAMILY"/>
</dbReference>
<evidence type="ECO:0000256" key="1">
    <source>
        <dbReference type="ARBA" id="ARBA00006484"/>
    </source>
</evidence>
<proteinExistence type="inferred from homology"/>
<dbReference type="SUPFAM" id="SSF51735">
    <property type="entry name" value="NAD(P)-binding Rossmann-fold domains"/>
    <property type="match status" value="1"/>
</dbReference>
<organism evidence="3 4">
    <name type="scientific">Halioglobus japonicus</name>
    <dbReference type="NCBI Taxonomy" id="930805"/>
    <lineage>
        <taxon>Bacteria</taxon>
        <taxon>Pseudomonadati</taxon>
        <taxon>Pseudomonadota</taxon>
        <taxon>Gammaproteobacteria</taxon>
        <taxon>Cellvibrionales</taxon>
        <taxon>Halieaceae</taxon>
        <taxon>Halioglobus</taxon>
    </lineage>
</organism>
<dbReference type="AlphaFoldDB" id="A0AAP8SPP4"/>
<keyword evidence="4" id="KW-1185">Reference proteome</keyword>
<name>A0AAP8SPP4_9GAMM</name>
<evidence type="ECO:0000256" key="2">
    <source>
        <dbReference type="ARBA" id="ARBA00023002"/>
    </source>
</evidence>
<dbReference type="CDD" id="cd05233">
    <property type="entry name" value="SDR_c"/>
    <property type="match status" value="1"/>
</dbReference>
<comment type="caution">
    <text evidence="3">The sequence shown here is derived from an EMBL/GenBank/DDBJ whole genome shotgun (WGS) entry which is preliminary data.</text>
</comment>
<dbReference type="FunFam" id="3.40.50.720:FF:000084">
    <property type="entry name" value="Short-chain dehydrogenase reductase"/>
    <property type="match status" value="1"/>
</dbReference>
<dbReference type="Gene3D" id="3.40.50.720">
    <property type="entry name" value="NAD(P)-binding Rossmann-like Domain"/>
    <property type="match status" value="1"/>
</dbReference>
<dbReference type="RefSeq" id="WP_102106138.1">
    <property type="nucleotide sequence ID" value="NZ_BMYL01000001.1"/>
</dbReference>
<dbReference type="PANTHER" id="PTHR24321:SF8">
    <property type="entry name" value="ESTRADIOL 17-BETA-DEHYDROGENASE 8-RELATED"/>
    <property type="match status" value="1"/>
</dbReference>
<dbReference type="Proteomes" id="UP000235162">
    <property type="component" value="Unassembled WGS sequence"/>
</dbReference>
<dbReference type="GO" id="GO:0016491">
    <property type="term" value="F:oxidoreductase activity"/>
    <property type="evidence" value="ECO:0007669"/>
    <property type="project" value="UniProtKB-KW"/>
</dbReference>
<evidence type="ECO:0000313" key="4">
    <source>
        <dbReference type="Proteomes" id="UP000235162"/>
    </source>
</evidence>
<dbReference type="PRINTS" id="PR00081">
    <property type="entry name" value="GDHRDH"/>
</dbReference>
<dbReference type="PANTHER" id="PTHR24321">
    <property type="entry name" value="DEHYDROGENASES, SHORT CHAIN"/>
    <property type="match status" value="1"/>
</dbReference>
<protein>
    <submittedName>
        <fullName evidence="3">Short-chain dehydrogenase</fullName>
    </submittedName>
</protein>
<gene>
    <name evidence="3" type="ORF">C0029_04365</name>
</gene>
<dbReference type="InterPro" id="IPR036291">
    <property type="entry name" value="NAD(P)-bd_dom_sf"/>
</dbReference>
<sequence>MTLLADKIGLVTGAGQGIGRAIALAFAREKARVIVADFNRDMGKETTAMINEAGGEALFIFGDVSKEDSVAAMVDTAVSHFGRLDIACNSAALSPGSGPIHLYEREVFDQTLEMCLTNTWLCMKYEIPAMQAAGGGAIVNISSNASLRGQAFNTAYAAAKSGVNLLTKSSAGEYGRDNIRINAVSPGVIRTPGVEKYFEEQPDKAEGLKKTAVLNRLGEPDEIAEAVVFLCSDRASFITGQILSVDGGGAIR</sequence>
<comment type="similarity">
    <text evidence="1">Belongs to the short-chain dehydrogenases/reductases (SDR) family.</text>
</comment>
<accession>A0AAP8SPP4</accession>
<reference evidence="3 4" key="1">
    <citation type="submission" date="2018-01" db="EMBL/GenBank/DDBJ databases">
        <title>The draft genome sequence of Halioglobus japonicus S1-36.</title>
        <authorList>
            <person name="Du Z.-J."/>
            <person name="Shi M.-J."/>
        </authorList>
    </citation>
    <scope>NUCLEOTIDE SEQUENCE [LARGE SCALE GENOMIC DNA]</scope>
    <source>
        <strain evidence="3 4">S1-36</strain>
    </source>
</reference>
<dbReference type="InterPro" id="IPR002347">
    <property type="entry name" value="SDR_fam"/>
</dbReference>
<dbReference type="NCBIfam" id="NF005559">
    <property type="entry name" value="PRK07231.1"/>
    <property type="match status" value="1"/>
</dbReference>
<dbReference type="EMBL" id="PKUR01000001">
    <property type="protein sequence ID" value="PLW87811.1"/>
    <property type="molecule type" value="Genomic_DNA"/>
</dbReference>